<evidence type="ECO:0000256" key="1">
    <source>
        <dbReference type="SAM" id="MobiDB-lite"/>
    </source>
</evidence>
<reference evidence="3" key="1">
    <citation type="submission" date="2022-08" db="EMBL/GenBank/DDBJ databases">
        <authorList>
            <person name="Gutierrez-Valencia J."/>
        </authorList>
    </citation>
    <scope>NUCLEOTIDE SEQUENCE</scope>
</reference>
<evidence type="ECO:0000313" key="3">
    <source>
        <dbReference type="EMBL" id="CAI0440878.1"/>
    </source>
</evidence>
<protein>
    <recommendedName>
        <fullName evidence="5">Secreted protein</fullName>
    </recommendedName>
</protein>
<keyword evidence="2" id="KW-0732">Signal</keyword>
<dbReference type="EMBL" id="CAMGYJ010000007">
    <property type="protein sequence ID" value="CAI0440878.1"/>
    <property type="molecule type" value="Genomic_DNA"/>
</dbReference>
<gene>
    <name evidence="3" type="ORF">LITE_LOCUS26665</name>
</gene>
<dbReference type="Proteomes" id="UP001154282">
    <property type="component" value="Unassembled WGS sequence"/>
</dbReference>
<evidence type="ECO:0008006" key="5">
    <source>
        <dbReference type="Google" id="ProtNLM"/>
    </source>
</evidence>
<sequence>MKLLLLLLLLLEIVDQEAGIVVHETSSGDTGNNPILHHRPFLGAVELRLYRHYRKQRKQSTPNESRRTLLCPSFPFPPPIRSRWSEFRLNPKNKKQWKSQH</sequence>
<evidence type="ECO:0000313" key="4">
    <source>
        <dbReference type="Proteomes" id="UP001154282"/>
    </source>
</evidence>
<name>A0AAV0M605_9ROSI</name>
<keyword evidence="4" id="KW-1185">Reference proteome</keyword>
<evidence type="ECO:0000256" key="2">
    <source>
        <dbReference type="SAM" id="SignalP"/>
    </source>
</evidence>
<proteinExistence type="predicted"/>
<dbReference type="AlphaFoldDB" id="A0AAV0M605"/>
<feature type="region of interest" description="Disordered" evidence="1">
    <location>
        <begin position="56"/>
        <end position="82"/>
    </location>
</feature>
<feature type="chain" id="PRO_5043830062" description="Secreted protein" evidence="2">
    <location>
        <begin position="20"/>
        <end position="101"/>
    </location>
</feature>
<comment type="caution">
    <text evidence="3">The sequence shown here is derived from an EMBL/GenBank/DDBJ whole genome shotgun (WGS) entry which is preliminary data.</text>
</comment>
<organism evidence="3 4">
    <name type="scientific">Linum tenue</name>
    <dbReference type="NCBI Taxonomy" id="586396"/>
    <lineage>
        <taxon>Eukaryota</taxon>
        <taxon>Viridiplantae</taxon>
        <taxon>Streptophyta</taxon>
        <taxon>Embryophyta</taxon>
        <taxon>Tracheophyta</taxon>
        <taxon>Spermatophyta</taxon>
        <taxon>Magnoliopsida</taxon>
        <taxon>eudicotyledons</taxon>
        <taxon>Gunneridae</taxon>
        <taxon>Pentapetalae</taxon>
        <taxon>rosids</taxon>
        <taxon>fabids</taxon>
        <taxon>Malpighiales</taxon>
        <taxon>Linaceae</taxon>
        <taxon>Linum</taxon>
    </lineage>
</organism>
<accession>A0AAV0M605</accession>
<feature type="signal peptide" evidence="2">
    <location>
        <begin position="1"/>
        <end position="19"/>
    </location>
</feature>